<evidence type="ECO:0000256" key="1">
    <source>
        <dbReference type="SAM" id="MobiDB-lite"/>
    </source>
</evidence>
<feature type="region of interest" description="Disordered" evidence="1">
    <location>
        <begin position="44"/>
        <end position="77"/>
    </location>
</feature>
<organism evidence="2 3">
    <name type="scientific">Paractinoplanes durhamensis</name>
    <dbReference type="NCBI Taxonomy" id="113563"/>
    <lineage>
        <taxon>Bacteria</taxon>
        <taxon>Bacillati</taxon>
        <taxon>Actinomycetota</taxon>
        <taxon>Actinomycetes</taxon>
        <taxon>Micromonosporales</taxon>
        <taxon>Micromonosporaceae</taxon>
        <taxon>Paractinoplanes</taxon>
    </lineage>
</organism>
<proteinExistence type="predicted"/>
<keyword evidence="3" id="KW-1185">Reference proteome</keyword>
<name>A0ABQ3ZAP7_9ACTN</name>
<sequence>MVHVEAAETVGDRLAAVVEHIPDDHPGTLGGEVPGVRLAHAARTTGDQSDLAVESSHPSLPTQNQALARERNTVSAR</sequence>
<feature type="compositionally biased region" description="Polar residues" evidence="1">
    <location>
        <begin position="56"/>
        <end position="66"/>
    </location>
</feature>
<comment type="caution">
    <text evidence="2">The sequence shown here is derived from an EMBL/GenBank/DDBJ whole genome shotgun (WGS) entry which is preliminary data.</text>
</comment>
<dbReference type="Proteomes" id="UP000637628">
    <property type="component" value="Unassembled WGS sequence"/>
</dbReference>
<feature type="compositionally biased region" description="Basic and acidic residues" evidence="1">
    <location>
        <begin position="68"/>
        <end position="77"/>
    </location>
</feature>
<gene>
    <name evidence="2" type="ORF">Adu01nite_82580</name>
</gene>
<protein>
    <submittedName>
        <fullName evidence="2">Uncharacterized protein</fullName>
    </submittedName>
</protein>
<accession>A0ABQ3ZAP7</accession>
<reference evidence="2 3" key="1">
    <citation type="submission" date="2021-01" db="EMBL/GenBank/DDBJ databases">
        <title>Whole genome shotgun sequence of Actinoplanes durhamensis NBRC 14914.</title>
        <authorList>
            <person name="Komaki H."/>
            <person name="Tamura T."/>
        </authorList>
    </citation>
    <scope>NUCLEOTIDE SEQUENCE [LARGE SCALE GENOMIC DNA]</scope>
    <source>
        <strain evidence="2 3">NBRC 14914</strain>
    </source>
</reference>
<evidence type="ECO:0000313" key="3">
    <source>
        <dbReference type="Proteomes" id="UP000637628"/>
    </source>
</evidence>
<evidence type="ECO:0000313" key="2">
    <source>
        <dbReference type="EMBL" id="GIE06908.1"/>
    </source>
</evidence>
<dbReference type="EMBL" id="BOML01000070">
    <property type="protein sequence ID" value="GIE06908.1"/>
    <property type="molecule type" value="Genomic_DNA"/>
</dbReference>